<accession>A0A5S9F5J1</accession>
<feature type="transmembrane region" description="Helical" evidence="5">
    <location>
        <begin position="162"/>
        <end position="182"/>
    </location>
</feature>
<evidence type="ECO:0000256" key="1">
    <source>
        <dbReference type="ARBA" id="ARBA00004370"/>
    </source>
</evidence>
<dbReference type="AlphaFoldDB" id="A0A5S9F5J1"/>
<protein>
    <recommendedName>
        <fullName evidence="8">CDP-alcohol phosphatidyltransferase</fullName>
    </recommendedName>
</protein>
<gene>
    <name evidence="6" type="ORF">UABAM_03998</name>
</gene>
<dbReference type="PANTHER" id="PTHR10414:SF37">
    <property type="entry name" value="BB IN A BOXCAR, ISOFORM C"/>
    <property type="match status" value="1"/>
</dbReference>
<sequence>MENYEYNVVEKSLTQDFMIKWVWMPFVKSVPKGVTPNMLTYIGLIFVTTMMLGVWAVALGHSWGLIVAAVSTFLYMLCDNTDGLLARSTGQTSRLGEFLDHWLDSISFVLVDSCIAYSLGLTGMWFFLFVTLLTLAFYITMWEHHYTGVFFSGHLGSNERMFVYIALYFCVFFLGDSSWLTFSDNSFANIPMILFILVAIGSVLTTLGCIVRVKKHFLDVILFTIAIATVGLWSYCNLLAIHWVVALLTVINMIFCGKLIKMHLTQTPSPYRYKILTIAIPLCIALPFIASWSNIAQYVVYTAVTCMAVTALWDGLFTIRYLKKQ</sequence>
<dbReference type="PROSITE" id="PS00379">
    <property type="entry name" value="CDP_ALCOHOL_P_TRANSF"/>
    <property type="match status" value="1"/>
</dbReference>
<evidence type="ECO:0000256" key="5">
    <source>
        <dbReference type="SAM" id="Phobius"/>
    </source>
</evidence>
<dbReference type="RefSeq" id="WP_151969715.1">
    <property type="nucleotide sequence ID" value="NZ_AP019860.1"/>
</dbReference>
<dbReference type="InterPro" id="IPR000462">
    <property type="entry name" value="CDP-OH_P_trans"/>
</dbReference>
<proteinExistence type="inferred from homology"/>
<feature type="transmembrane region" description="Helical" evidence="5">
    <location>
        <begin position="272"/>
        <end position="292"/>
    </location>
</feature>
<dbReference type="KEGG" id="uam:UABAM_03998"/>
<keyword evidence="5" id="KW-1133">Transmembrane helix</keyword>
<comment type="subcellular location">
    <subcellularLocation>
        <location evidence="1">Membrane</location>
    </subcellularLocation>
</comment>
<reference evidence="6 7" key="1">
    <citation type="submission" date="2019-08" db="EMBL/GenBank/DDBJ databases">
        <title>Complete genome sequence of Candidatus Uab amorphum.</title>
        <authorList>
            <person name="Shiratori T."/>
            <person name="Suzuki S."/>
            <person name="Kakizawa Y."/>
            <person name="Ishida K."/>
        </authorList>
    </citation>
    <scope>NUCLEOTIDE SEQUENCE [LARGE SCALE GENOMIC DNA]</scope>
    <source>
        <strain evidence="6 7">SRT547</strain>
    </source>
</reference>
<feature type="transmembrane region" description="Helical" evidence="5">
    <location>
        <begin position="217"/>
        <end position="235"/>
    </location>
</feature>
<evidence type="ECO:0008006" key="8">
    <source>
        <dbReference type="Google" id="ProtNLM"/>
    </source>
</evidence>
<feature type="transmembrane region" description="Helical" evidence="5">
    <location>
        <begin position="124"/>
        <end position="141"/>
    </location>
</feature>
<evidence type="ECO:0000313" key="7">
    <source>
        <dbReference type="Proteomes" id="UP000326354"/>
    </source>
</evidence>
<dbReference type="OrthoDB" id="272054at2"/>
<dbReference type="PANTHER" id="PTHR10414">
    <property type="entry name" value="ETHANOLAMINEPHOSPHOTRANSFERASE"/>
    <property type="match status" value="1"/>
</dbReference>
<dbReference type="InterPro" id="IPR014472">
    <property type="entry name" value="CHOPT"/>
</dbReference>
<dbReference type="Proteomes" id="UP000326354">
    <property type="component" value="Chromosome"/>
</dbReference>
<evidence type="ECO:0000256" key="2">
    <source>
        <dbReference type="ARBA" id="ARBA00022679"/>
    </source>
</evidence>
<dbReference type="Gene3D" id="1.20.120.1760">
    <property type="match status" value="1"/>
</dbReference>
<dbReference type="InterPro" id="IPR043130">
    <property type="entry name" value="CDP-OH_PTrfase_TM_dom"/>
</dbReference>
<evidence type="ECO:0000256" key="3">
    <source>
        <dbReference type="ARBA" id="ARBA00023136"/>
    </source>
</evidence>
<keyword evidence="7" id="KW-1185">Reference proteome</keyword>
<dbReference type="GO" id="GO:0016780">
    <property type="term" value="F:phosphotransferase activity, for other substituted phosphate groups"/>
    <property type="evidence" value="ECO:0007669"/>
    <property type="project" value="InterPro"/>
</dbReference>
<keyword evidence="3 5" id="KW-0472">Membrane</keyword>
<evidence type="ECO:0000256" key="4">
    <source>
        <dbReference type="RuleBase" id="RU003750"/>
    </source>
</evidence>
<feature type="transmembrane region" description="Helical" evidence="5">
    <location>
        <begin position="38"/>
        <end position="56"/>
    </location>
</feature>
<feature type="transmembrane region" description="Helical" evidence="5">
    <location>
        <begin position="241"/>
        <end position="260"/>
    </location>
</feature>
<comment type="similarity">
    <text evidence="4">Belongs to the CDP-alcohol phosphatidyltransferase class-I family.</text>
</comment>
<dbReference type="GO" id="GO:0008654">
    <property type="term" value="P:phospholipid biosynthetic process"/>
    <property type="evidence" value="ECO:0007669"/>
    <property type="project" value="InterPro"/>
</dbReference>
<dbReference type="GO" id="GO:0016020">
    <property type="term" value="C:membrane"/>
    <property type="evidence" value="ECO:0007669"/>
    <property type="project" value="UniProtKB-SubCell"/>
</dbReference>
<feature type="transmembrane region" description="Helical" evidence="5">
    <location>
        <begin position="188"/>
        <end position="210"/>
    </location>
</feature>
<feature type="transmembrane region" description="Helical" evidence="5">
    <location>
        <begin position="298"/>
        <end position="322"/>
    </location>
</feature>
<dbReference type="EMBL" id="AP019860">
    <property type="protein sequence ID" value="BBM85624.1"/>
    <property type="molecule type" value="Genomic_DNA"/>
</dbReference>
<dbReference type="InterPro" id="IPR048254">
    <property type="entry name" value="CDP_ALCOHOL_P_TRANSF_CS"/>
</dbReference>
<keyword evidence="2 4" id="KW-0808">Transferase</keyword>
<dbReference type="Pfam" id="PF01066">
    <property type="entry name" value="CDP-OH_P_transf"/>
    <property type="match status" value="1"/>
</dbReference>
<evidence type="ECO:0000313" key="6">
    <source>
        <dbReference type="EMBL" id="BBM85624.1"/>
    </source>
</evidence>
<name>A0A5S9F5J1_UABAM</name>
<keyword evidence="5" id="KW-0812">Transmembrane</keyword>
<organism evidence="6 7">
    <name type="scientific">Uabimicrobium amorphum</name>
    <dbReference type="NCBI Taxonomy" id="2596890"/>
    <lineage>
        <taxon>Bacteria</taxon>
        <taxon>Pseudomonadati</taxon>
        <taxon>Planctomycetota</taxon>
        <taxon>Candidatus Uabimicrobiia</taxon>
        <taxon>Candidatus Uabimicrobiales</taxon>
        <taxon>Candidatus Uabimicrobiaceae</taxon>
        <taxon>Candidatus Uabimicrobium</taxon>
    </lineage>
</organism>